<organism evidence="3 4">
    <name type="scientific">Diutina rugosa</name>
    <name type="common">Yeast</name>
    <name type="synonym">Candida rugosa</name>
    <dbReference type="NCBI Taxonomy" id="5481"/>
    <lineage>
        <taxon>Eukaryota</taxon>
        <taxon>Fungi</taxon>
        <taxon>Dikarya</taxon>
        <taxon>Ascomycota</taxon>
        <taxon>Saccharomycotina</taxon>
        <taxon>Pichiomycetes</taxon>
        <taxon>Debaryomycetaceae</taxon>
        <taxon>Diutina</taxon>
    </lineage>
</organism>
<gene>
    <name evidence="3" type="ORF">DIURU_004385</name>
</gene>
<dbReference type="GO" id="GO:0000723">
    <property type="term" value="P:telomere maintenance"/>
    <property type="evidence" value="ECO:0007669"/>
    <property type="project" value="TreeGrafter"/>
</dbReference>
<comment type="subcellular location">
    <subcellularLocation>
        <location evidence="1">Nucleus</location>
    </subcellularLocation>
</comment>
<comment type="caution">
    <text evidence="3">The sequence shown here is derived from an EMBL/GenBank/DDBJ whole genome shotgun (WGS) entry which is preliminary data.</text>
</comment>
<evidence type="ECO:0000313" key="3">
    <source>
        <dbReference type="EMBL" id="KAA8899363.1"/>
    </source>
</evidence>
<dbReference type="GO" id="GO:0044778">
    <property type="term" value="P:meiotic DNA integrity checkpoint signaling"/>
    <property type="evidence" value="ECO:0007669"/>
    <property type="project" value="TreeGrafter"/>
</dbReference>
<proteinExistence type="predicted"/>
<dbReference type="OMA" id="EPQVWCK"/>
<evidence type="ECO:0000313" key="4">
    <source>
        <dbReference type="Proteomes" id="UP000449547"/>
    </source>
</evidence>
<reference evidence="3 4" key="1">
    <citation type="submission" date="2019-07" db="EMBL/GenBank/DDBJ databases">
        <title>Genome assembly of two rare yeast pathogens: Diutina rugosa and Trichomonascus ciferrii.</title>
        <authorList>
            <person name="Mixao V."/>
            <person name="Saus E."/>
            <person name="Hansen A."/>
            <person name="Lass-Flor C."/>
            <person name="Gabaldon T."/>
        </authorList>
    </citation>
    <scope>NUCLEOTIDE SEQUENCE [LARGE SCALE GENOMIC DNA]</scope>
    <source>
        <strain evidence="3 4">CBS 613</strain>
    </source>
</reference>
<evidence type="ECO:0000256" key="2">
    <source>
        <dbReference type="ARBA" id="ARBA00023242"/>
    </source>
</evidence>
<sequence>MRLHLHSHNPGKLRTVVQLVSSVRKRAVFRFSPRNLVVFTPDGRADGEPQVWCQIKLKSVFAHADIRSLRDNVVELELVADQVAQVLKMFDQDMAASLSIKLVAEAKTAPAASGAASGAPSTTSSSSGSRSRASLCFSYAAPSAVGSDLTRTFKIPVKVCGRNSPLARLEPPPVSRYSSAVELAPAFIHTYSRLEKFRKSGEALQISVGSDDPGMAFRLEDDGRCVVTLWYKDELKRVSFDPQADDLRHAVITGADGAGAEGAVASVKIGDWLGTRRVLSVCRTNFLMFAGRDCVVHSWLDDDNDDVEIKYYLSGYRYE</sequence>
<dbReference type="GO" id="GO:0030896">
    <property type="term" value="C:checkpoint clamp complex"/>
    <property type="evidence" value="ECO:0007669"/>
    <property type="project" value="InterPro"/>
</dbReference>
<dbReference type="OrthoDB" id="419537at2759"/>
<dbReference type="EMBL" id="SWFT01000124">
    <property type="protein sequence ID" value="KAA8899363.1"/>
    <property type="molecule type" value="Genomic_DNA"/>
</dbReference>
<dbReference type="PANTHER" id="PTHR12900:SF0">
    <property type="entry name" value="CHECKPOINT PROTEIN"/>
    <property type="match status" value="1"/>
</dbReference>
<protein>
    <recommendedName>
        <fullName evidence="5">Checkpoint protein</fullName>
    </recommendedName>
</protein>
<keyword evidence="4" id="KW-1185">Reference proteome</keyword>
<dbReference type="GO" id="GO:0031573">
    <property type="term" value="P:mitotic intra-S DNA damage checkpoint signaling"/>
    <property type="evidence" value="ECO:0007669"/>
    <property type="project" value="TreeGrafter"/>
</dbReference>
<dbReference type="InterPro" id="IPR007150">
    <property type="entry name" value="HUS1/Mec3"/>
</dbReference>
<dbReference type="VEuPathDB" id="FungiDB:DIURU_004385"/>
<dbReference type="GO" id="GO:0000724">
    <property type="term" value="P:double-strand break repair via homologous recombination"/>
    <property type="evidence" value="ECO:0007669"/>
    <property type="project" value="TreeGrafter"/>
</dbReference>
<keyword evidence="2" id="KW-0539">Nucleus</keyword>
<dbReference type="AlphaFoldDB" id="A0A642UHX8"/>
<dbReference type="Pfam" id="PF04005">
    <property type="entry name" value="Hus1"/>
    <property type="match status" value="1"/>
</dbReference>
<dbReference type="Gene3D" id="3.70.10.10">
    <property type="match status" value="1"/>
</dbReference>
<dbReference type="GO" id="GO:0006289">
    <property type="term" value="P:nucleotide-excision repair"/>
    <property type="evidence" value="ECO:0007669"/>
    <property type="project" value="TreeGrafter"/>
</dbReference>
<dbReference type="GeneID" id="54783036"/>
<accession>A0A642UHX8</accession>
<dbReference type="Proteomes" id="UP000449547">
    <property type="component" value="Unassembled WGS sequence"/>
</dbReference>
<dbReference type="RefSeq" id="XP_034010877.1">
    <property type="nucleotide sequence ID" value="XM_034157252.1"/>
</dbReference>
<name>A0A642UHX8_DIURU</name>
<evidence type="ECO:0008006" key="5">
    <source>
        <dbReference type="Google" id="ProtNLM"/>
    </source>
</evidence>
<dbReference type="PANTHER" id="PTHR12900">
    <property type="entry name" value="MITOTIC AND DNA DAMAGE CHECKPOINT PROTEIN HUS1"/>
    <property type="match status" value="1"/>
</dbReference>
<dbReference type="GO" id="GO:0035861">
    <property type="term" value="C:site of double-strand break"/>
    <property type="evidence" value="ECO:0007669"/>
    <property type="project" value="TreeGrafter"/>
</dbReference>
<dbReference type="GO" id="GO:0033314">
    <property type="term" value="P:mitotic DNA replication checkpoint signaling"/>
    <property type="evidence" value="ECO:0007669"/>
    <property type="project" value="TreeGrafter"/>
</dbReference>
<evidence type="ECO:0000256" key="1">
    <source>
        <dbReference type="ARBA" id="ARBA00004123"/>
    </source>
</evidence>